<keyword evidence="4" id="KW-1185">Reference proteome</keyword>
<keyword evidence="3" id="KW-0966">Cell projection</keyword>
<name>A0ABT4DB54_9CLOT</name>
<dbReference type="InterPro" id="IPR007809">
    <property type="entry name" value="FlgN-like"/>
</dbReference>
<keyword evidence="3" id="KW-0282">Flagellum</keyword>
<dbReference type="Gene3D" id="1.20.58.300">
    <property type="entry name" value="FlgN-like"/>
    <property type="match status" value="1"/>
</dbReference>
<gene>
    <name evidence="3" type="ORF">OW729_13070</name>
</gene>
<accession>A0ABT4DB54</accession>
<protein>
    <submittedName>
        <fullName evidence="3">Flagellar protein FlgN</fullName>
    </submittedName>
</protein>
<sequence length="146" mass="17164">MSLEFTVCSSQLKENMKKQSEALKGLLKGLEEQHEYIVKNDVFKMESCVEKIQKHNQNIANLELERRSILKEELKQKTMSGLIEEIDDKDLEKTFRDIQKLINEVKLQKDTNELLIRQGMVFTNKMLMILNPDRQAKTYNGYGKIR</sequence>
<keyword evidence="3" id="KW-0969">Cilium</keyword>
<evidence type="ECO:0000256" key="1">
    <source>
        <dbReference type="ARBA" id="ARBA00022795"/>
    </source>
</evidence>
<dbReference type="Proteomes" id="UP001144612">
    <property type="component" value="Unassembled WGS sequence"/>
</dbReference>
<keyword evidence="1" id="KW-1005">Bacterial flagellum biogenesis</keyword>
<dbReference type="EMBL" id="JAPQFJ010000014">
    <property type="protein sequence ID" value="MCY6959544.1"/>
    <property type="molecule type" value="Genomic_DNA"/>
</dbReference>
<dbReference type="InterPro" id="IPR036679">
    <property type="entry name" value="FlgN-like_sf"/>
</dbReference>
<evidence type="ECO:0000313" key="4">
    <source>
        <dbReference type="Proteomes" id="UP001144612"/>
    </source>
</evidence>
<dbReference type="Pfam" id="PF05130">
    <property type="entry name" value="FlgN"/>
    <property type="match status" value="1"/>
</dbReference>
<comment type="caution">
    <text evidence="3">The sequence shown here is derived from an EMBL/GenBank/DDBJ whole genome shotgun (WGS) entry which is preliminary data.</text>
</comment>
<dbReference type="RefSeq" id="WP_268061975.1">
    <property type="nucleotide sequence ID" value="NZ_JAPQFJ010000014.1"/>
</dbReference>
<evidence type="ECO:0000313" key="3">
    <source>
        <dbReference type="EMBL" id="MCY6959544.1"/>
    </source>
</evidence>
<reference evidence="3" key="1">
    <citation type="submission" date="2022-12" db="EMBL/GenBank/DDBJ databases">
        <title>Clostridium sp. nov., isolated from industrial wastewater.</title>
        <authorList>
            <person name="Jiayan W."/>
        </authorList>
    </citation>
    <scope>NUCLEOTIDE SEQUENCE</scope>
    <source>
        <strain evidence="3">ZC22-4</strain>
    </source>
</reference>
<dbReference type="SUPFAM" id="SSF140566">
    <property type="entry name" value="FlgN-like"/>
    <property type="match status" value="1"/>
</dbReference>
<proteinExistence type="predicted"/>
<evidence type="ECO:0000256" key="2">
    <source>
        <dbReference type="SAM" id="Coils"/>
    </source>
</evidence>
<keyword evidence="2" id="KW-0175">Coiled coil</keyword>
<organism evidence="3 4">
    <name type="scientific">Clostridium brassicae</name>
    <dbReference type="NCBI Taxonomy" id="2999072"/>
    <lineage>
        <taxon>Bacteria</taxon>
        <taxon>Bacillati</taxon>
        <taxon>Bacillota</taxon>
        <taxon>Clostridia</taxon>
        <taxon>Eubacteriales</taxon>
        <taxon>Clostridiaceae</taxon>
        <taxon>Clostridium</taxon>
    </lineage>
</organism>
<feature type="coiled-coil region" evidence="2">
    <location>
        <begin position="13"/>
        <end position="72"/>
    </location>
</feature>